<gene>
    <name evidence="1" type="ORF">EMA8858_01559</name>
</gene>
<reference evidence="1" key="1">
    <citation type="submission" date="2021-12" db="EMBL/GenBank/DDBJ databases">
        <authorList>
            <person name="Rodrigo-Torres L."/>
            <person name="Arahal R. D."/>
            <person name="Lucena T."/>
        </authorList>
    </citation>
    <scope>NUCLEOTIDE SEQUENCE</scope>
    <source>
        <strain evidence="1">CECT 8858</strain>
    </source>
</reference>
<dbReference type="EMBL" id="CAKLPY010000001">
    <property type="protein sequence ID" value="CAH0995437.1"/>
    <property type="molecule type" value="Genomic_DNA"/>
</dbReference>
<organism evidence="1 2">
    <name type="scientific">Emticicia aquatica</name>
    <dbReference type="NCBI Taxonomy" id="1681835"/>
    <lineage>
        <taxon>Bacteria</taxon>
        <taxon>Pseudomonadati</taxon>
        <taxon>Bacteroidota</taxon>
        <taxon>Cytophagia</taxon>
        <taxon>Cytophagales</taxon>
        <taxon>Leadbetterellaceae</taxon>
        <taxon>Emticicia</taxon>
    </lineage>
</organism>
<evidence type="ECO:0000313" key="2">
    <source>
        <dbReference type="Proteomes" id="UP000837932"/>
    </source>
</evidence>
<name>A0ABN8EWX4_9BACT</name>
<sequence length="90" mass="10810">MNYTKGKPNVNFQKKSLNRTELEFHRLKVSGFISETFLLSVIWFLKKNDVIRIKLIIGFRIIENEISFYDFISEFLINDTNCNFCFWFGK</sequence>
<keyword evidence="2" id="KW-1185">Reference proteome</keyword>
<dbReference type="Proteomes" id="UP000837932">
    <property type="component" value="Unassembled WGS sequence"/>
</dbReference>
<proteinExistence type="predicted"/>
<evidence type="ECO:0000313" key="1">
    <source>
        <dbReference type="EMBL" id="CAH0995437.1"/>
    </source>
</evidence>
<protein>
    <submittedName>
        <fullName evidence="1">Uncharacterized protein</fullName>
    </submittedName>
</protein>
<comment type="caution">
    <text evidence="1">The sequence shown here is derived from an EMBL/GenBank/DDBJ whole genome shotgun (WGS) entry which is preliminary data.</text>
</comment>
<accession>A0ABN8EWX4</accession>